<feature type="non-terminal residue" evidence="2">
    <location>
        <position position="1"/>
    </location>
</feature>
<dbReference type="Proteomes" id="UP000886611">
    <property type="component" value="Unassembled WGS sequence"/>
</dbReference>
<accession>A0A8X8BV60</accession>
<reference evidence="2 3" key="1">
    <citation type="journal article" date="2021" name="Cell">
        <title>Tracing the genetic footprints of vertebrate landing in non-teleost ray-finned fishes.</title>
        <authorList>
            <person name="Bi X."/>
            <person name="Wang K."/>
            <person name="Yang L."/>
            <person name="Pan H."/>
            <person name="Jiang H."/>
            <person name="Wei Q."/>
            <person name="Fang M."/>
            <person name="Yu H."/>
            <person name="Zhu C."/>
            <person name="Cai Y."/>
            <person name="He Y."/>
            <person name="Gan X."/>
            <person name="Zeng H."/>
            <person name="Yu D."/>
            <person name="Zhu Y."/>
            <person name="Jiang H."/>
            <person name="Qiu Q."/>
            <person name="Yang H."/>
            <person name="Zhang Y.E."/>
            <person name="Wang W."/>
            <person name="Zhu M."/>
            <person name="He S."/>
            <person name="Zhang G."/>
        </authorList>
    </citation>
    <scope>NUCLEOTIDE SEQUENCE [LARGE SCALE GENOMIC DNA]</scope>
    <source>
        <strain evidence="2">Bchr_013</strain>
    </source>
</reference>
<feature type="transmembrane region" description="Helical" evidence="1">
    <location>
        <begin position="53"/>
        <end position="75"/>
    </location>
</feature>
<keyword evidence="1" id="KW-0812">Transmembrane</keyword>
<feature type="non-terminal residue" evidence="2">
    <location>
        <position position="168"/>
    </location>
</feature>
<sequence length="168" mass="18595">MWKLLESSWMKFGPAGRGAYDWVTGAPPPLVEKQLQDEQWNEFPVHGESEVEIIFYIVLPTASLLLIGILAFLLYQRCGHRKTCQTNIVTVDLQEDGTSAADPLAVLTSESEQGPFDGSHTEGVFLMVYLPPPYEKTVTKISKVGSEPTSPEVLLPFQLNVEGVETKS</sequence>
<keyword evidence="3" id="KW-1185">Reference proteome</keyword>
<dbReference type="EMBL" id="JAATIS010000859">
    <property type="protein sequence ID" value="KAG2467431.1"/>
    <property type="molecule type" value="Genomic_DNA"/>
</dbReference>
<evidence type="ECO:0000256" key="1">
    <source>
        <dbReference type="SAM" id="Phobius"/>
    </source>
</evidence>
<protein>
    <submittedName>
        <fullName evidence="2">SIM28 protein</fullName>
    </submittedName>
</protein>
<evidence type="ECO:0000313" key="3">
    <source>
        <dbReference type="Proteomes" id="UP000886611"/>
    </source>
</evidence>
<name>A0A8X8BV60_POLSE</name>
<keyword evidence="1" id="KW-1133">Transmembrane helix</keyword>
<gene>
    <name evidence="2" type="primary">Smim28</name>
    <name evidence="2" type="ORF">GTO96_0010352</name>
</gene>
<keyword evidence="1" id="KW-0472">Membrane</keyword>
<dbReference type="AlphaFoldDB" id="A0A8X8BV60"/>
<organism evidence="2 3">
    <name type="scientific">Polypterus senegalus</name>
    <name type="common">Senegal bichir</name>
    <dbReference type="NCBI Taxonomy" id="55291"/>
    <lineage>
        <taxon>Eukaryota</taxon>
        <taxon>Metazoa</taxon>
        <taxon>Chordata</taxon>
        <taxon>Craniata</taxon>
        <taxon>Vertebrata</taxon>
        <taxon>Euteleostomi</taxon>
        <taxon>Actinopterygii</taxon>
        <taxon>Polypteriformes</taxon>
        <taxon>Polypteridae</taxon>
        <taxon>Polypterus</taxon>
    </lineage>
</organism>
<evidence type="ECO:0000313" key="2">
    <source>
        <dbReference type="EMBL" id="KAG2467431.1"/>
    </source>
</evidence>
<proteinExistence type="predicted"/>
<comment type="caution">
    <text evidence="2">The sequence shown here is derived from an EMBL/GenBank/DDBJ whole genome shotgun (WGS) entry which is preliminary data.</text>
</comment>